<dbReference type="AlphaFoldDB" id="A0A9W4A1K0"/>
<feature type="transmembrane region" description="Helical" evidence="1">
    <location>
        <begin position="35"/>
        <end position="56"/>
    </location>
</feature>
<dbReference type="GeneID" id="67470996"/>
<evidence type="ECO:0000256" key="1">
    <source>
        <dbReference type="SAM" id="Phobius"/>
    </source>
</evidence>
<dbReference type="RefSeq" id="WP_000520182.1">
    <property type="nucleotide sequence ID" value="NZ_AP014868.1"/>
</dbReference>
<protein>
    <submittedName>
        <fullName evidence="2">Uncharacterized protein</fullName>
    </submittedName>
</protein>
<organism evidence="2 3">
    <name type="scientific">Bacillus thuringiensis subsp. tolworthi</name>
    <dbReference type="NCBI Taxonomy" id="1442"/>
    <lineage>
        <taxon>Bacteria</taxon>
        <taxon>Bacillati</taxon>
        <taxon>Bacillota</taxon>
        <taxon>Bacilli</taxon>
        <taxon>Bacillales</taxon>
        <taxon>Bacillaceae</taxon>
        <taxon>Bacillus</taxon>
        <taxon>Bacillus cereus group</taxon>
    </lineage>
</organism>
<sequence>MGKRVKKGKVKMKDDIKEIEEYTSSWDALDFWTRFFFVGTAALCGTILLIAVLSLFN</sequence>
<keyword evidence="1" id="KW-1133">Transmembrane helix</keyword>
<name>A0A9W4A1K0_BACTO</name>
<reference evidence="2 3" key="1">
    <citation type="submission" date="2015-05" db="EMBL/GenBank/DDBJ databases">
        <title>Whole genome sequence of Bacillus thuringiensis serovar tolworthi Pasteur Institute Standard strain.</title>
        <authorList>
            <person name="Kanda K."/>
            <person name="Nakashima K."/>
            <person name="Nagano Y."/>
        </authorList>
    </citation>
    <scope>NUCLEOTIDE SEQUENCE [LARGE SCALE GENOMIC DNA]</scope>
    <source>
        <strain evidence="2 3">Pasteur Institute Standard strain</strain>
        <plasmid evidence="3">pKK4 DNA</plasmid>
    </source>
</reference>
<geneLocation type="plasmid" evidence="3">
    <name>pKK4 DNA</name>
</geneLocation>
<evidence type="ECO:0000313" key="2">
    <source>
        <dbReference type="EMBL" id="BAR87801.1"/>
    </source>
</evidence>
<keyword evidence="1" id="KW-0812">Transmembrane</keyword>
<gene>
    <name evidence="2" type="ORF">KNN_07068</name>
</gene>
<dbReference type="EMBL" id="AP014868">
    <property type="protein sequence ID" value="BAR87801.1"/>
    <property type="molecule type" value="Genomic_DNA"/>
</dbReference>
<evidence type="ECO:0000313" key="3">
    <source>
        <dbReference type="Proteomes" id="UP000055316"/>
    </source>
</evidence>
<proteinExistence type="predicted"/>
<keyword evidence="1" id="KW-0472">Membrane</keyword>
<dbReference type="Proteomes" id="UP000055316">
    <property type="component" value="Plasmid pKK4"/>
</dbReference>
<accession>A0A9W4A1K0</accession>
<keyword evidence="2" id="KW-0614">Plasmid</keyword>